<protein>
    <submittedName>
        <fullName evidence="7">ABC transporter substrate-binding protein</fullName>
    </submittedName>
</protein>
<dbReference type="GO" id="GO:1901678">
    <property type="term" value="P:iron coordination entity transport"/>
    <property type="evidence" value="ECO:0007669"/>
    <property type="project" value="UniProtKB-ARBA"/>
</dbReference>
<evidence type="ECO:0000256" key="5">
    <source>
        <dbReference type="SAM" id="SignalP"/>
    </source>
</evidence>
<reference evidence="7 8" key="1">
    <citation type="submission" date="2019-07" db="EMBL/GenBank/DDBJ databases">
        <title>Full genome sequence of Humibacter sp. WJ7-1.</title>
        <authorList>
            <person name="Im W.-T."/>
        </authorList>
    </citation>
    <scope>NUCLEOTIDE SEQUENCE [LARGE SCALE GENOMIC DNA]</scope>
    <source>
        <strain evidence="7 8">WJ7-1</strain>
    </source>
</reference>
<evidence type="ECO:0000256" key="3">
    <source>
        <dbReference type="ARBA" id="ARBA00022448"/>
    </source>
</evidence>
<dbReference type="InterPro" id="IPR002491">
    <property type="entry name" value="ABC_transptr_periplasmic_BD"/>
</dbReference>
<gene>
    <name evidence="7" type="ORF">FPZ11_16130</name>
</gene>
<comment type="subcellular location">
    <subcellularLocation>
        <location evidence="1">Cell envelope</location>
    </subcellularLocation>
</comment>
<evidence type="ECO:0000313" key="8">
    <source>
        <dbReference type="Proteomes" id="UP000320216"/>
    </source>
</evidence>
<dbReference type="AlphaFoldDB" id="A0A5B8M665"/>
<dbReference type="PROSITE" id="PS51257">
    <property type="entry name" value="PROKAR_LIPOPROTEIN"/>
    <property type="match status" value="1"/>
</dbReference>
<dbReference type="PROSITE" id="PS50983">
    <property type="entry name" value="FE_B12_PBP"/>
    <property type="match status" value="1"/>
</dbReference>
<feature type="domain" description="Fe/B12 periplasmic-binding" evidence="6">
    <location>
        <begin position="65"/>
        <end position="328"/>
    </location>
</feature>
<evidence type="ECO:0000256" key="4">
    <source>
        <dbReference type="ARBA" id="ARBA00022729"/>
    </source>
</evidence>
<keyword evidence="4 5" id="KW-0732">Signal</keyword>
<dbReference type="KEGG" id="huw:FPZ11_16130"/>
<comment type="similarity">
    <text evidence="2">Belongs to the bacterial solute-binding protein 8 family.</text>
</comment>
<evidence type="ECO:0000259" key="6">
    <source>
        <dbReference type="PROSITE" id="PS50983"/>
    </source>
</evidence>
<evidence type="ECO:0000256" key="1">
    <source>
        <dbReference type="ARBA" id="ARBA00004196"/>
    </source>
</evidence>
<keyword evidence="3" id="KW-0813">Transport</keyword>
<dbReference type="PANTHER" id="PTHR30532">
    <property type="entry name" value="IRON III DICITRATE-BINDING PERIPLASMIC PROTEIN"/>
    <property type="match status" value="1"/>
</dbReference>
<dbReference type="InterPro" id="IPR051313">
    <property type="entry name" value="Bact_iron-sidero_bind"/>
</dbReference>
<dbReference type="EMBL" id="CP042305">
    <property type="protein sequence ID" value="QDZ16087.1"/>
    <property type="molecule type" value="Genomic_DNA"/>
</dbReference>
<dbReference type="RefSeq" id="WP_146322091.1">
    <property type="nucleotide sequence ID" value="NZ_CP042305.1"/>
</dbReference>
<accession>A0A5B8M665</accession>
<name>A0A5B8M665_9MICO</name>
<dbReference type="PROSITE" id="PS51318">
    <property type="entry name" value="TAT"/>
    <property type="match status" value="1"/>
</dbReference>
<dbReference type="SUPFAM" id="SSF53807">
    <property type="entry name" value="Helical backbone' metal receptor"/>
    <property type="match status" value="1"/>
</dbReference>
<feature type="signal peptide" evidence="5">
    <location>
        <begin position="1"/>
        <end position="40"/>
    </location>
</feature>
<evidence type="ECO:0000313" key="7">
    <source>
        <dbReference type="EMBL" id="QDZ16087.1"/>
    </source>
</evidence>
<evidence type="ECO:0000256" key="2">
    <source>
        <dbReference type="ARBA" id="ARBA00008814"/>
    </source>
</evidence>
<dbReference type="Gene3D" id="3.40.50.1980">
    <property type="entry name" value="Nitrogenase molybdenum iron protein domain"/>
    <property type="match status" value="2"/>
</dbReference>
<dbReference type="OrthoDB" id="1846031at2"/>
<dbReference type="InterPro" id="IPR006311">
    <property type="entry name" value="TAT_signal"/>
</dbReference>
<sequence>MTRPVDRPRASRIRRRILAVTTGAAIAALLAACAASPSGAEDATAATRTVATAMGKVAVPEHPLRVVSVHSWTTESLFDLGVTPVGVEDSGAQYVPSRYLARWKAVPKVTSGADIDFEKIASLKPDLIVGADVPYLHKAYAKLEAIAPTVFAPFTDATTWQTYPTYTASFVNRAPELKSLKAKYDSAIASVRDEYADQLSTLKWDIIQGGFDNGNYWIYSTTSDVGNVLTKLGAHFARATTDVKPGGTNSVSYEQADLLSDADNIIYYTNNDGSPANNIDKLFALPTFTKLPGAQKGHLIGTADFLPGSYSDAIGIVDTIGDALKAEH</sequence>
<dbReference type="GO" id="GO:0030288">
    <property type="term" value="C:outer membrane-bounded periplasmic space"/>
    <property type="evidence" value="ECO:0007669"/>
    <property type="project" value="TreeGrafter"/>
</dbReference>
<organism evidence="7 8">
    <name type="scientific">Humibacter ginsenosidimutans</name>
    <dbReference type="NCBI Taxonomy" id="2599293"/>
    <lineage>
        <taxon>Bacteria</taxon>
        <taxon>Bacillati</taxon>
        <taxon>Actinomycetota</taxon>
        <taxon>Actinomycetes</taxon>
        <taxon>Micrococcales</taxon>
        <taxon>Microbacteriaceae</taxon>
        <taxon>Humibacter</taxon>
    </lineage>
</organism>
<proteinExistence type="inferred from homology"/>
<dbReference type="Proteomes" id="UP000320216">
    <property type="component" value="Chromosome"/>
</dbReference>
<dbReference type="Pfam" id="PF01497">
    <property type="entry name" value="Peripla_BP_2"/>
    <property type="match status" value="1"/>
</dbReference>
<keyword evidence="8" id="KW-1185">Reference proteome</keyword>
<feature type="chain" id="PRO_5039451299" evidence="5">
    <location>
        <begin position="41"/>
        <end position="328"/>
    </location>
</feature>
<dbReference type="PANTHER" id="PTHR30532:SF1">
    <property type="entry name" value="IRON(3+)-HYDROXAMATE-BINDING PROTEIN FHUD"/>
    <property type="match status" value="1"/>
</dbReference>